<name>A0ABT6ZCQ0_9MICO</name>
<dbReference type="EMBL" id="JASJND010000003">
    <property type="protein sequence ID" value="MDJ1113728.1"/>
    <property type="molecule type" value="Genomic_DNA"/>
</dbReference>
<evidence type="ECO:0000313" key="3">
    <source>
        <dbReference type="EMBL" id="MDJ1113728.1"/>
    </source>
</evidence>
<sequence length="198" mass="20060">MTPDAAPRRWRTRAVLPVLAGGAVSIIGSTQTWLDLALRDGAQLSLAVPGASALPVLAPLSLAALALGLALTIVGRVLRYVFGAIAVLMGAGLAVASLRIALTMPIDAVVGTVTEATGLSGVEAAAGIVTTMALTPWPWVTAAAGLAVVAGGAIALVTGHRWAGAGRKYRQDAAPADGRPRDAVDSWDDLSRGEDPTR</sequence>
<reference evidence="3 4" key="1">
    <citation type="submission" date="2023-05" db="EMBL/GenBank/DDBJ databases">
        <title>Microbacterium dauci sp.nov., Isolated from Carrot Rhizosphere Soil.</title>
        <authorList>
            <person name="Xiao Z."/>
            <person name="Zheng J."/>
        </authorList>
    </citation>
    <scope>NUCLEOTIDE SEQUENCE [LARGE SCALE GENOMIC DNA]</scope>
    <source>
        <strain evidence="3 4">LX3-4</strain>
    </source>
</reference>
<accession>A0ABT6ZCQ0</accession>
<dbReference type="Pfam" id="PF09534">
    <property type="entry name" value="Trp_oprn_chp"/>
    <property type="match status" value="1"/>
</dbReference>
<protein>
    <submittedName>
        <fullName evidence="3">Trp biosynthesis-associated membrane protein</fullName>
    </submittedName>
</protein>
<evidence type="ECO:0000256" key="1">
    <source>
        <dbReference type="SAM" id="MobiDB-lite"/>
    </source>
</evidence>
<feature type="transmembrane region" description="Helical" evidence="2">
    <location>
        <begin position="137"/>
        <end position="158"/>
    </location>
</feature>
<organism evidence="3 4">
    <name type="scientific">Microbacterium dauci</name>
    <dbReference type="NCBI Taxonomy" id="3048008"/>
    <lineage>
        <taxon>Bacteria</taxon>
        <taxon>Bacillati</taxon>
        <taxon>Actinomycetota</taxon>
        <taxon>Actinomycetes</taxon>
        <taxon>Micrococcales</taxon>
        <taxon>Microbacteriaceae</taxon>
        <taxon>Microbacterium</taxon>
    </lineage>
</organism>
<dbReference type="Proteomes" id="UP001321481">
    <property type="component" value="Unassembled WGS sequence"/>
</dbReference>
<keyword evidence="2" id="KW-0812">Transmembrane</keyword>
<comment type="caution">
    <text evidence="3">The sequence shown here is derived from an EMBL/GenBank/DDBJ whole genome shotgun (WGS) entry which is preliminary data.</text>
</comment>
<proteinExistence type="predicted"/>
<dbReference type="InterPro" id="IPR019051">
    <property type="entry name" value="Trp_biosyn_TM_oprn/chp"/>
</dbReference>
<feature type="region of interest" description="Disordered" evidence="1">
    <location>
        <begin position="169"/>
        <end position="198"/>
    </location>
</feature>
<feature type="transmembrane region" description="Helical" evidence="2">
    <location>
        <begin position="81"/>
        <end position="102"/>
    </location>
</feature>
<feature type="transmembrane region" description="Helical" evidence="2">
    <location>
        <begin position="54"/>
        <end position="74"/>
    </location>
</feature>
<keyword evidence="2" id="KW-1133">Transmembrane helix</keyword>
<keyword evidence="2" id="KW-0472">Membrane</keyword>
<feature type="compositionally biased region" description="Basic and acidic residues" evidence="1">
    <location>
        <begin position="178"/>
        <end position="198"/>
    </location>
</feature>
<dbReference type="RefSeq" id="WP_283715186.1">
    <property type="nucleotide sequence ID" value="NZ_JASJND010000003.1"/>
</dbReference>
<feature type="transmembrane region" description="Helical" evidence="2">
    <location>
        <begin position="12"/>
        <end position="34"/>
    </location>
</feature>
<gene>
    <name evidence="3" type="ORF">QNI14_04615</name>
</gene>
<keyword evidence="4" id="KW-1185">Reference proteome</keyword>
<evidence type="ECO:0000256" key="2">
    <source>
        <dbReference type="SAM" id="Phobius"/>
    </source>
</evidence>
<evidence type="ECO:0000313" key="4">
    <source>
        <dbReference type="Proteomes" id="UP001321481"/>
    </source>
</evidence>